<dbReference type="Proteomes" id="UP000051984">
    <property type="component" value="Unassembled WGS sequence"/>
</dbReference>
<evidence type="ECO:0000313" key="2">
    <source>
        <dbReference type="Proteomes" id="UP000051984"/>
    </source>
</evidence>
<dbReference type="PATRIC" id="fig|1423816.3.peg.864"/>
<dbReference type="InterPro" id="IPR013320">
    <property type="entry name" value="ConA-like_dom_sf"/>
</dbReference>
<proteinExistence type="predicted"/>
<gene>
    <name evidence="1" type="ORF">FD51_GL000837</name>
</gene>
<dbReference type="Gene3D" id="2.60.120.200">
    <property type="match status" value="1"/>
</dbReference>
<name>A0A0R1ER70_LACZE</name>
<protein>
    <submittedName>
        <fullName evidence="1">Uncharacterized protein</fullName>
    </submittedName>
</protein>
<reference evidence="1 2" key="1">
    <citation type="journal article" date="2015" name="Genome Announc.">
        <title>Expanding the biotechnology potential of lactobacilli through comparative genomics of 213 strains and associated genera.</title>
        <authorList>
            <person name="Sun Z."/>
            <person name="Harris H.M."/>
            <person name="McCann A."/>
            <person name="Guo C."/>
            <person name="Argimon S."/>
            <person name="Zhang W."/>
            <person name="Yang X."/>
            <person name="Jeffery I.B."/>
            <person name="Cooney J.C."/>
            <person name="Kagawa T.F."/>
            <person name="Liu W."/>
            <person name="Song Y."/>
            <person name="Salvetti E."/>
            <person name="Wrobel A."/>
            <person name="Rasinkangas P."/>
            <person name="Parkhill J."/>
            <person name="Rea M.C."/>
            <person name="O'Sullivan O."/>
            <person name="Ritari J."/>
            <person name="Douillard F.P."/>
            <person name="Paul Ross R."/>
            <person name="Yang R."/>
            <person name="Briner A.E."/>
            <person name="Felis G.E."/>
            <person name="de Vos W.M."/>
            <person name="Barrangou R."/>
            <person name="Klaenhammer T.R."/>
            <person name="Caufield P.W."/>
            <person name="Cui Y."/>
            <person name="Zhang H."/>
            <person name="O'Toole P.W."/>
        </authorList>
    </citation>
    <scope>NUCLEOTIDE SEQUENCE [LARGE SCALE GENOMIC DNA]</scope>
    <source>
        <strain evidence="1 2">DSM 20178</strain>
    </source>
</reference>
<accession>A0A0R1ER70</accession>
<dbReference type="eggNOG" id="COG1361">
    <property type="taxonomic scope" value="Bacteria"/>
</dbReference>
<comment type="caution">
    <text evidence="1">The sequence shown here is derived from an EMBL/GenBank/DDBJ whole genome shotgun (WGS) entry which is preliminary data.</text>
</comment>
<dbReference type="EMBL" id="AZCT01000013">
    <property type="protein sequence ID" value="KRK11851.1"/>
    <property type="molecule type" value="Genomic_DNA"/>
</dbReference>
<organism evidence="1 2">
    <name type="scientific">Lacticaseibacillus zeae DSM 20178 = KCTC 3804</name>
    <dbReference type="NCBI Taxonomy" id="1423816"/>
    <lineage>
        <taxon>Bacteria</taxon>
        <taxon>Bacillati</taxon>
        <taxon>Bacillota</taxon>
        <taxon>Bacilli</taxon>
        <taxon>Lactobacillales</taxon>
        <taxon>Lactobacillaceae</taxon>
        <taxon>Lacticaseibacillus</taxon>
    </lineage>
</organism>
<sequence>MWVKRVLTIAGIFVAMFFMLLFPIQKVVAADDDIPPDSGIPDSALKAPDYFFKSTAKPEYNQNRSAFSTTYPQALIVTGSANYQNWQIGGMWSKQRIDLNSAFTYETAHYFGSRPGYDADGMTFTLQNDP</sequence>
<dbReference type="SUPFAM" id="SSF49899">
    <property type="entry name" value="Concanavalin A-like lectins/glucanases"/>
    <property type="match status" value="1"/>
</dbReference>
<dbReference type="AlphaFoldDB" id="A0A0R1ER70"/>
<evidence type="ECO:0000313" key="1">
    <source>
        <dbReference type="EMBL" id="KRK11851.1"/>
    </source>
</evidence>